<name>E1YIE4_9BACT</name>
<dbReference type="Pfam" id="PF00535">
    <property type="entry name" value="Glycos_transf_2"/>
    <property type="match status" value="2"/>
</dbReference>
<dbReference type="AlphaFoldDB" id="E1YIE4"/>
<dbReference type="InterPro" id="IPR001173">
    <property type="entry name" value="Glyco_trans_2-like"/>
</dbReference>
<organism evidence="2">
    <name type="scientific">uncultured Desulfobacterium sp</name>
    <dbReference type="NCBI Taxonomy" id="201089"/>
    <lineage>
        <taxon>Bacteria</taxon>
        <taxon>Pseudomonadati</taxon>
        <taxon>Thermodesulfobacteriota</taxon>
        <taxon>Desulfobacteria</taxon>
        <taxon>Desulfobacterales</taxon>
        <taxon>Desulfobacteriaceae</taxon>
        <taxon>Desulfobacterium</taxon>
        <taxon>environmental samples</taxon>
    </lineage>
</organism>
<evidence type="ECO:0000313" key="2">
    <source>
        <dbReference type="EMBL" id="CBX29991.1"/>
    </source>
</evidence>
<feature type="domain" description="Glycosyltransferase 2-like" evidence="1">
    <location>
        <begin position="303"/>
        <end position="460"/>
    </location>
</feature>
<proteinExistence type="predicted"/>
<dbReference type="InterPro" id="IPR029044">
    <property type="entry name" value="Nucleotide-diphossugar_trans"/>
</dbReference>
<accession>E1YIE4</accession>
<reference evidence="2" key="1">
    <citation type="journal article" date="2011" name="Environ. Microbiol.">
        <title>Genomic insights into the metabolic potential of the polycyclic aromatic hydrocarbon degrading sulfate-reducing Deltaproteobacterium N47.</title>
        <authorList>
            <person name="Bergmann F."/>
            <person name="Selesi D."/>
            <person name="Weinmaier T."/>
            <person name="Tischler P."/>
            <person name="Rattei T."/>
            <person name="Meckenstock R.U."/>
        </authorList>
    </citation>
    <scope>NUCLEOTIDE SEQUENCE</scope>
</reference>
<protein>
    <recommendedName>
        <fullName evidence="1">Glycosyltransferase 2-like domain-containing protein</fullName>
    </recommendedName>
</protein>
<dbReference type="EMBL" id="FR695874">
    <property type="protein sequence ID" value="CBX29991.1"/>
    <property type="molecule type" value="Genomic_DNA"/>
</dbReference>
<dbReference type="Gene3D" id="3.90.550.10">
    <property type="entry name" value="Spore Coat Polysaccharide Biosynthesis Protein SpsA, Chain A"/>
    <property type="match status" value="2"/>
</dbReference>
<evidence type="ECO:0000259" key="1">
    <source>
        <dbReference type="Pfam" id="PF00535"/>
    </source>
</evidence>
<sequence length="659" mass="76449">MAIDYDAKIRRIFSDLGMEDRVVSYDDIELIPSLVREKMFPADRLAQREKVNDALVALICADIRNEPRPSISVVMPTYNRSYLLQEAIDSLVTQTVSDWELILIDDGSIDDTAGLISAYQDSRIKYYNFGHNGISYSRNIGNLLSRGEIIAIADSDDINLPNRLEIVLNKMLESGADIFYSAMFHFTGKGQEEIIPSYPFLKEHLRQGNYIYHPTVAYRREIAIKLPYDESLEMVEDYDFYLRASDRGCKFYHEEQPLVMHRIHEKQISMERSNEMESIHEKLVRSQSISAKVNDSIKQPLVSVIIPTFNRPEMLKEAIKSVMSQTYGNFEIIVINDAGTDVSNIINSFNGDKRIIYLQHPENKGLAASRNTAIRASHGKYIACLDDDDIYYPEHLETLIGFLESSDYKVAYTDANQVVQTWNTDRYVTTHTEMIYSHDFNRDNLLISNYIPVLSLVYRRDLLSEAGLFDESLGTHEDWELLIRLSRRYDFFHIKKITAEFRIRDDDTNMTDTKRADFLKTLKIIYQRYSHLITDVNLLEAQKNTEEYLAVDVAIRQIPSKELFRQVERYIKKKDLHINDLGTALRDKDAMMKEKDVHIGNLDSTIEEKNIALSANSEALMRIKAELNEVYQSTSWRITKPLRFIKTIFKNFIKNINLF</sequence>
<feature type="domain" description="Glycosyltransferase 2-like" evidence="1">
    <location>
        <begin position="72"/>
        <end position="195"/>
    </location>
</feature>
<dbReference type="CAZy" id="GT2">
    <property type="family name" value="Glycosyltransferase Family 2"/>
</dbReference>
<dbReference type="SUPFAM" id="SSF53448">
    <property type="entry name" value="Nucleotide-diphospho-sugar transferases"/>
    <property type="match status" value="2"/>
</dbReference>
<dbReference type="GO" id="GO:0016758">
    <property type="term" value="F:hexosyltransferase activity"/>
    <property type="evidence" value="ECO:0007669"/>
    <property type="project" value="UniProtKB-ARBA"/>
</dbReference>
<gene>
    <name evidence="2" type="ORF">N47_D28000</name>
</gene>
<dbReference type="PANTHER" id="PTHR22916">
    <property type="entry name" value="GLYCOSYLTRANSFERASE"/>
    <property type="match status" value="1"/>
</dbReference>
<dbReference type="PANTHER" id="PTHR22916:SF3">
    <property type="entry name" value="UDP-GLCNAC:BETAGAL BETA-1,3-N-ACETYLGLUCOSAMINYLTRANSFERASE-LIKE PROTEIN 1"/>
    <property type="match status" value="1"/>
</dbReference>